<sequence>MASTPRDFEKTQVTVLTLISGIFFTRRLLRPNCFQAVGNITLKEVPRWQDLLRWETKSKKTPKPVAFGPRSVVLLKYRNTNEDLTMVLEQLKIMMPMVKDESLVKIHICLFDDDAIDPQHMVEHFTIKLRHQHTGVSTVSVSWAGCGGIVDDGPMPKSIEDFLEKLVPIPGRVYAGIWYQIDEARSEAHQDSGFDLCAADDVLAGKPGYVCVKDCLSMDVLPTTPWALQLAAADPDRSSRSTAKLAQKARPGPAPIDSGLDIPDFPPNFDELAEKRWQ</sequence>
<reference evidence="2" key="1">
    <citation type="submission" date="2010-05" db="EMBL/GenBank/DDBJ databases">
        <title>The Genome Sequence of Magnaporthe poae strain ATCC 64411.</title>
        <authorList>
            <consortium name="The Broad Institute Genome Sequencing Platform"/>
            <consortium name="Broad Institute Genome Sequencing Center for Infectious Disease"/>
            <person name="Ma L.-J."/>
            <person name="Dead R."/>
            <person name="Young S."/>
            <person name="Zeng Q."/>
            <person name="Koehrsen M."/>
            <person name="Alvarado L."/>
            <person name="Berlin A."/>
            <person name="Chapman S.B."/>
            <person name="Chen Z."/>
            <person name="Freedman E."/>
            <person name="Gellesch M."/>
            <person name="Goldberg J."/>
            <person name="Griggs A."/>
            <person name="Gujja S."/>
            <person name="Heilman E.R."/>
            <person name="Heiman D."/>
            <person name="Hepburn T."/>
            <person name="Howarth C."/>
            <person name="Jen D."/>
            <person name="Larson L."/>
            <person name="Mehta T."/>
            <person name="Neiman D."/>
            <person name="Pearson M."/>
            <person name="Roberts A."/>
            <person name="Saif S."/>
            <person name="Shea T."/>
            <person name="Shenoy N."/>
            <person name="Sisk P."/>
            <person name="Stolte C."/>
            <person name="Sykes S."/>
            <person name="Walk T."/>
            <person name="White J."/>
            <person name="Yandava C."/>
            <person name="Haas B."/>
            <person name="Nusbaum C."/>
            <person name="Birren B."/>
        </authorList>
    </citation>
    <scope>NUCLEOTIDE SEQUENCE</scope>
    <source>
        <strain evidence="2">ATCC 64411</strain>
    </source>
</reference>
<dbReference type="Proteomes" id="UP000011715">
    <property type="component" value="Unassembled WGS sequence"/>
</dbReference>
<evidence type="ECO:0000256" key="1">
    <source>
        <dbReference type="SAM" id="MobiDB-lite"/>
    </source>
</evidence>
<keyword evidence="4" id="KW-1185">Reference proteome</keyword>
<protein>
    <submittedName>
        <fullName evidence="2 3">Uncharacterized protein</fullName>
    </submittedName>
</protein>
<organism evidence="3 4">
    <name type="scientific">Magnaporthiopsis poae (strain ATCC 64411 / 73-15)</name>
    <name type="common">Kentucky bluegrass fungus</name>
    <name type="synonym">Magnaporthe poae</name>
    <dbReference type="NCBI Taxonomy" id="644358"/>
    <lineage>
        <taxon>Eukaryota</taxon>
        <taxon>Fungi</taxon>
        <taxon>Dikarya</taxon>
        <taxon>Ascomycota</taxon>
        <taxon>Pezizomycotina</taxon>
        <taxon>Sordariomycetes</taxon>
        <taxon>Sordariomycetidae</taxon>
        <taxon>Magnaporthales</taxon>
        <taxon>Magnaporthaceae</taxon>
        <taxon>Magnaporthiopsis</taxon>
    </lineage>
</organism>
<proteinExistence type="predicted"/>
<dbReference type="VEuPathDB" id="FungiDB:MAPG_04901"/>
<dbReference type="OrthoDB" id="5230786at2759"/>
<evidence type="ECO:0000313" key="4">
    <source>
        <dbReference type="Proteomes" id="UP000011715"/>
    </source>
</evidence>
<dbReference type="AlphaFoldDB" id="A0A0C4DXZ4"/>
<dbReference type="eggNOG" id="ENOG502RMKR">
    <property type="taxonomic scope" value="Eukaryota"/>
</dbReference>
<dbReference type="EnsemblFungi" id="MAPG_04901T0">
    <property type="protein sequence ID" value="MAPG_04901T0"/>
    <property type="gene ID" value="MAPG_04901"/>
</dbReference>
<gene>
    <name evidence="2" type="ORF">MAPG_04901</name>
</gene>
<feature type="region of interest" description="Disordered" evidence="1">
    <location>
        <begin position="235"/>
        <end position="278"/>
    </location>
</feature>
<reference evidence="2" key="3">
    <citation type="submission" date="2011-03" db="EMBL/GenBank/DDBJ databases">
        <title>Annotation of Magnaporthe poae ATCC 64411.</title>
        <authorList>
            <person name="Ma L.-J."/>
            <person name="Dead R."/>
            <person name="Young S.K."/>
            <person name="Zeng Q."/>
            <person name="Gargeya S."/>
            <person name="Fitzgerald M."/>
            <person name="Haas B."/>
            <person name="Abouelleil A."/>
            <person name="Alvarado L."/>
            <person name="Arachchi H.M."/>
            <person name="Berlin A."/>
            <person name="Brown A."/>
            <person name="Chapman S.B."/>
            <person name="Chen Z."/>
            <person name="Dunbar C."/>
            <person name="Freedman E."/>
            <person name="Gearin G."/>
            <person name="Gellesch M."/>
            <person name="Goldberg J."/>
            <person name="Griggs A."/>
            <person name="Gujja S."/>
            <person name="Heiman D."/>
            <person name="Howarth C."/>
            <person name="Larson L."/>
            <person name="Lui A."/>
            <person name="MacDonald P.J.P."/>
            <person name="Mehta T."/>
            <person name="Montmayeur A."/>
            <person name="Murphy C."/>
            <person name="Neiman D."/>
            <person name="Pearson M."/>
            <person name="Priest M."/>
            <person name="Roberts A."/>
            <person name="Saif S."/>
            <person name="Shea T."/>
            <person name="Shenoy N."/>
            <person name="Sisk P."/>
            <person name="Stolte C."/>
            <person name="Sykes S."/>
            <person name="Yandava C."/>
            <person name="Wortman J."/>
            <person name="Nusbaum C."/>
            <person name="Birren B."/>
        </authorList>
    </citation>
    <scope>NUCLEOTIDE SEQUENCE</scope>
    <source>
        <strain evidence="2">ATCC 64411</strain>
    </source>
</reference>
<reference evidence="3" key="5">
    <citation type="submission" date="2015-06" db="UniProtKB">
        <authorList>
            <consortium name="EnsemblFungi"/>
        </authorList>
    </citation>
    <scope>IDENTIFICATION</scope>
    <source>
        <strain evidence="3">ATCC 64411</strain>
    </source>
</reference>
<reference evidence="4" key="2">
    <citation type="submission" date="2010-05" db="EMBL/GenBank/DDBJ databases">
        <title>The genome sequence of Magnaporthe poae strain ATCC 64411.</title>
        <authorList>
            <person name="Ma L.-J."/>
            <person name="Dead R."/>
            <person name="Young S."/>
            <person name="Zeng Q."/>
            <person name="Koehrsen M."/>
            <person name="Alvarado L."/>
            <person name="Berlin A."/>
            <person name="Chapman S.B."/>
            <person name="Chen Z."/>
            <person name="Freedman E."/>
            <person name="Gellesch M."/>
            <person name="Goldberg J."/>
            <person name="Griggs A."/>
            <person name="Gujja S."/>
            <person name="Heilman E.R."/>
            <person name="Heiman D."/>
            <person name="Hepburn T."/>
            <person name="Howarth C."/>
            <person name="Jen D."/>
            <person name="Larson L."/>
            <person name="Mehta T."/>
            <person name="Neiman D."/>
            <person name="Pearson M."/>
            <person name="Roberts A."/>
            <person name="Saif S."/>
            <person name="Shea T."/>
            <person name="Shenoy N."/>
            <person name="Sisk P."/>
            <person name="Stolte C."/>
            <person name="Sykes S."/>
            <person name="Walk T."/>
            <person name="White J."/>
            <person name="Yandava C."/>
            <person name="Haas B."/>
            <person name="Nusbaum C."/>
            <person name="Birren B."/>
        </authorList>
    </citation>
    <scope>NUCLEOTIDE SEQUENCE [LARGE SCALE GENOMIC DNA]</scope>
    <source>
        <strain evidence="4">ATCC 64411 / 73-15</strain>
    </source>
</reference>
<name>A0A0C4DXZ4_MAGP6</name>
<evidence type="ECO:0000313" key="2">
    <source>
        <dbReference type="EMBL" id="KLU85881.1"/>
    </source>
</evidence>
<dbReference type="EMBL" id="ADBL01001141">
    <property type="status" value="NOT_ANNOTATED_CDS"/>
    <property type="molecule type" value="Genomic_DNA"/>
</dbReference>
<reference evidence="3" key="4">
    <citation type="journal article" date="2015" name="G3 (Bethesda)">
        <title>Genome sequences of three phytopathogenic species of the Magnaporthaceae family of fungi.</title>
        <authorList>
            <person name="Okagaki L.H."/>
            <person name="Nunes C.C."/>
            <person name="Sailsbery J."/>
            <person name="Clay B."/>
            <person name="Brown D."/>
            <person name="John T."/>
            <person name="Oh Y."/>
            <person name="Young N."/>
            <person name="Fitzgerald M."/>
            <person name="Haas B.J."/>
            <person name="Zeng Q."/>
            <person name="Young S."/>
            <person name="Adiconis X."/>
            <person name="Fan L."/>
            <person name="Levin J.Z."/>
            <person name="Mitchell T.K."/>
            <person name="Okubara P.A."/>
            <person name="Farman M.L."/>
            <person name="Kohn L.M."/>
            <person name="Birren B."/>
            <person name="Ma L.-J."/>
            <person name="Dean R.A."/>
        </authorList>
    </citation>
    <scope>NUCLEOTIDE SEQUENCE</scope>
    <source>
        <strain evidence="3">ATCC 64411 / 73-15</strain>
    </source>
</reference>
<accession>A0A0C4DXZ4</accession>
<evidence type="ECO:0000313" key="3">
    <source>
        <dbReference type="EnsemblFungi" id="MAPG_04901T0"/>
    </source>
</evidence>
<dbReference type="EMBL" id="GL876969">
    <property type="protein sequence ID" value="KLU85881.1"/>
    <property type="molecule type" value="Genomic_DNA"/>
</dbReference>